<dbReference type="GO" id="GO:0004713">
    <property type="term" value="F:protein tyrosine kinase activity"/>
    <property type="evidence" value="ECO:0007669"/>
    <property type="project" value="InterPro"/>
</dbReference>
<keyword evidence="4" id="KW-0808">Transferase</keyword>
<dbReference type="EMBL" id="KB932201">
    <property type="protein sequence ID" value="KCV72461.1"/>
    <property type="molecule type" value="Genomic_DNA"/>
</dbReference>
<feature type="compositionally biased region" description="Basic and acidic residues" evidence="11">
    <location>
        <begin position="1498"/>
        <end position="1507"/>
    </location>
</feature>
<feature type="region of interest" description="Disordered" evidence="11">
    <location>
        <begin position="68"/>
        <end position="89"/>
    </location>
</feature>
<evidence type="ECO:0000256" key="3">
    <source>
        <dbReference type="ARBA" id="ARBA00022553"/>
    </source>
</evidence>
<keyword evidence="6 14" id="KW-0418">Kinase</keyword>
<feature type="compositionally biased region" description="Low complexity" evidence="11">
    <location>
        <begin position="1354"/>
        <end position="1459"/>
    </location>
</feature>
<dbReference type="GO" id="GO:0004674">
    <property type="term" value="F:protein serine/threonine kinase activity"/>
    <property type="evidence" value="ECO:0007669"/>
    <property type="project" value="UniProtKB-KW"/>
</dbReference>
<dbReference type="InterPro" id="IPR050839">
    <property type="entry name" value="Rho-assoc_Ser/Thr_Kinase"/>
</dbReference>
<feature type="compositionally biased region" description="Low complexity" evidence="11">
    <location>
        <begin position="1479"/>
        <end position="1497"/>
    </location>
</feature>
<dbReference type="Pfam" id="PF00069">
    <property type="entry name" value="Pkinase"/>
    <property type="match status" value="1"/>
</dbReference>
<evidence type="ECO:0000256" key="6">
    <source>
        <dbReference type="ARBA" id="ARBA00022777"/>
    </source>
</evidence>
<keyword evidence="10" id="KW-0175">Coiled coil</keyword>
<dbReference type="PANTHER" id="PTHR22988">
    <property type="entry name" value="MYOTONIC DYSTROPHY S/T KINASE-RELATED"/>
    <property type="match status" value="1"/>
</dbReference>
<feature type="domain" description="AGC-kinase C-terminal" evidence="13">
    <location>
        <begin position="483"/>
        <end position="619"/>
    </location>
</feature>
<dbReference type="GO" id="GO:0005524">
    <property type="term" value="F:ATP binding"/>
    <property type="evidence" value="ECO:0007669"/>
    <property type="project" value="UniProtKB-KW"/>
</dbReference>
<evidence type="ECO:0000256" key="9">
    <source>
        <dbReference type="ARBA" id="ARBA00048679"/>
    </source>
</evidence>
<dbReference type="InterPro" id="IPR000961">
    <property type="entry name" value="AGC-kinase_C"/>
</dbReference>
<evidence type="ECO:0000256" key="1">
    <source>
        <dbReference type="ARBA" id="ARBA00012513"/>
    </source>
</evidence>
<feature type="compositionally biased region" description="Low complexity" evidence="11">
    <location>
        <begin position="540"/>
        <end position="578"/>
    </location>
</feature>
<dbReference type="GO" id="GO:0005856">
    <property type="term" value="C:cytoskeleton"/>
    <property type="evidence" value="ECO:0007669"/>
    <property type="project" value="TreeGrafter"/>
</dbReference>
<dbReference type="InterPro" id="IPR000719">
    <property type="entry name" value="Prot_kinase_dom"/>
</dbReference>
<feature type="region of interest" description="Disordered" evidence="11">
    <location>
        <begin position="1"/>
        <end position="21"/>
    </location>
</feature>
<keyword evidence="5" id="KW-0547">Nucleotide-binding</keyword>
<accession>A0A058ZEV6</accession>
<evidence type="ECO:0000313" key="15">
    <source>
        <dbReference type="Proteomes" id="UP000030693"/>
    </source>
</evidence>
<dbReference type="GO" id="GO:0031032">
    <property type="term" value="P:actomyosin structure organization"/>
    <property type="evidence" value="ECO:0007669"/>
    <property type="project" value="TreeGrafter"/>
</dbReference>
<evidence type="ECO:0000256" key="11">
    <source>
        <dbReference type="SAM" id="MobiDB-lite"/>
    </source>
</evidence>
<keyword evidence="7" id="KW-0067">ATP-binding</keyword>
<dbReference type="STRING" id="691883.A0A058ZEV6"/>
<dbReference type="InterPro" id="IPR008266">
    <property type="entry name" value="Tyr_kinase_AS"/>
</dbReference>
<keyword evidence="3" id="KW-0597">Phosphoprotein</keyword>
<dbReference type="Gene3D" id="3.30.200.20">
    <property type="entry name" value="Phosphorylase Kinase, domain 1"/>
    <property type="match status" value="1"/>
</dbReference>
<proteinExistence type="predicted"/>
<sequence length="1546" mass="164931">MAGTAQPGAGGAVPPASSASRAARAGNLPSLSLNFTMMDVSGTDRFESKLHAFGSSLLARSILSPADGAPNGARGGGRPAGRAGPTIPATDQPINLSVLVDGFLSLYESCSNPQLMGDSQIARFVDTFRPAVDELHEQLAPLRLESYMFLAVIGRGSCGEVLLVRSRVDNRLYALKVLSKNELLRRHGRAMFFEERQILQTLGSSHAAATGHFVTRYHAAFQDAAHLFLLMDYYPGGDLAALQRRIPTNLDEQAVRFYIAQLVVALEALHEAGFIHRDLRPDNVLIDADGHVRLADFGVSIPAASNAGYRPAVFHQRAGSSSSMVAPVPTPAAPLPCRSDVQVVGSGEYLPPEALGLLFSSQPGTSRPGPAAASTGAGATSSVVGYGQGSDWWSLGVLAYELLIGWTPFYPDEDFIDDDTPADQPLLNTYQKLERFTEHVIFPKERLISAECRDFIRSLLSTYGERLGVAGGAAAVRAHPWFAGIPWDQLRTMAPPFVPDVLAPDDISNFDLQALEESRSHSVVQLAAFMAGATAGLGPLSDPSSASSSSPSLGGSSSGSSSGAGSPGSPGLPSRRPGTGASGSGRATPSHADILSTIRSQLAFVGFTHAAAMDGFLRSVLRAADGGRPTSPLRAFPAGLPPLGLRPGGSATATTPGAVGAAAAFSPQDQADLRQERDRLGALCQSLQQELTRLREQLTRANPPAGDLSGLLAMDQANGSEPGALPVELLQHLKPLELALNQERARSGRLKALLEQEEAEHDRLLADIEQKVAEFGRFRRQYDHLVAERRRGTEELDRTVAERDAARNELEAVRQSRLALEDRVSALARSLHEKEAALERLAADVSQSSQQLEGHRDQLLGDLQAERRLLAEARSHAAVLSARVAALEARESARDSSLSESQRAKELEDARRRFEVIANRLTLERDNALHEAAAVRRELADSREQLSSLKLASRGDPASTPDDSVARLAELERLVQARDALIADLRAALQDSENFADEVESTIAVVGAITIDDPRARLDLERSRQRDLQLEVEEAQLARLAAEARLHSLDSARQAQERQFERDREALEAANEEARAELNRRIHAEQQRAAELASRLEAALSTASSLEASLETQRDQAKLLSESVSQLSQDVSAGETALRTSQRTIQDLETRIAETLAEAEAERDRMEKEHQAALEQAAQHLARAQADAAKARQDAEDLREERDHLRRRLEEQEMASAHLSTATATAGGLAEPLSPRGILSPGAGGTPLSPVGGRPGRPLVRATGPGGLPLSPGGASGTGCAACAGQPPTQQAQQAQQQQQRRERELREELDRTLDSSRAMESELFRSRVEVDDLRTERDDLLRKVETLRQQQKASAAAAAAATASIAPSSASSSTSSSSSSLAGPAHEPTTPTRGRRPATGGTASPSSDAPTPASVPAQAIAQAPAAASSAGTSATSATDAKGTFSPRSPSVRRIVVPRHLLSDNFEIRSPADRVTSPASSSGATASAATADDLASLHQKEIDEIARRSQLRRMRNRMHEIQDETAKDPAPANPIDGSASPSKLDD</sequence>
<dbReference type="InterPro" id="IPR011009">
    <property type="entry name" value="Kinase-like_dom_sf"/>
</dbReference>
<dbReference type="SMART" id="SM00219">
    <property type="entry name" value="TyrKc"/>
    <property type="match status" value="1"/>
</dbReference>
<evidence type="ECO:0000256" key="5">
    <source>
        <dbReference type="ARBA" id="ARBA00022741"/>
    </source>
</evidence>
<evidence type="ECO:0000256" key="4">
    <source>
        <dbReference type="ARBA" id="ARBA00022679"/>
    </source>
</evidence>
<dbReference type="RefSeq" id="XP_009492162.1">
    <property type="nucleotide sequence ID" value="XM_009493887.1"/>
</dbReference>
<dbReference type="EC" id="2.7.11.1" evidence="1"/>
<name>A0A058ZEV6_FONAL</name>
<evidence type="ECO:0000256" key="8">
    <source>
        <dbReference type="ARBA" id="ARBA00047899"/>
    </source>
</evidence>
<organism evidence="14">
    <name type="scientific">Fonticula alba</name>
    <name type="common">Slime mold</name>
    <dbReference type="NCBI Taxonomy" id="691883"/>
    <lineage>
        <taxon>Eukaryota</taxon>
        <taxon>Rotosphaerida</taxon>
        <taxon>Fonticulaceae</taxon>
        <taxon>Fonticula</taxon>
    </lineage>
</organism>
<feature type="compositionally biased region" description="Basic and acidic residues" evidence="11">
    <location>
        <begin position="1300"/>
        <end position="1347"/>
    </location>
</feature>
<evidence type="ECO:0000313" key="14">
    <source>
        <dbReference type="EMBL" id="KCV72461.1"/>
    </source>
</evidence>
<evidence type="ECO:0000256" key="10">
    <source>
        <dbReference type="SAM" id="Coils"/>
    </source>
</evidence>
<feature type="coiled-coil region" evidence="10">
    <location>
        <begin position="740"/>
        <end position="991"/>
    </location>
</feature>
<comment type="catalytic activity">
    <reaction evidence="8">
        <text>L-threonyl-[protein] + ATP = O-phospho-L-threonyl-[protein] + ADP + H(+)</text>
        <dbReference type="Rhea" id="RHEA:46608"/>
        <dbReference type="Rhea" id="RHEA-COMP:11060"/>
        <dbReference type="Rhea" id="RHEA-COMP:11605"/>
        <dbReference type="ChEBI" id="CHEBI:15378"/>
        <dbReference type="ChEBI" id="CHEBI:30013"/>
        <dbReference type="ChEBI" id="CHEBI:30616"/>
        <dbReference type="ChEBI" id="CHEBI:61977"/>
        <dbReference type="ChEBI" id="CHEBI:456216"/>
        <dbReference type="EC" id="2.7.11.1"/>
    </reaction>
</comment>
<evidence type="ECO:0000259" key="12">
    <source>
        <dbReference type="PROSITE" id="PS50011"/>
    </source>
</evidence>
<comment type="catalytic activity">
    <reaction evidence="9">
        <text>L-seryl-[protein] + ATP = O-phospho-L-seryl-[protein] + ADP + H(+)</text>
        <dbReference type="Rhea" id="RHEA:17989"/>
        <dbReference type="Rhea" id="RHEA-COMP:9863"/>
        <dbReference type="Rhea" id="RHEA-COMP:11604"/>
        <dbReference type="ChEBI" id="CHEBI:15378"/>
        <dbReference type="ChEBI" id="CHEBI:29999"/>
        <dbReference type="ChEBI" id="CHEBI:30616"/>
        <dbReference type="ChEBI" id="CHEBI:83421"/>
        <dbReference type="ChEBI" id="CHEBI:456216"/>
        <dbReference type="EC" id="2.7.11.1"/>
    </reaction>
</comment>
<gene>
    <name evidence="14" type="ORF">H696_00054</name>
</gene>
<dbReference type="PROSITE" id="PS51285">
    <property type="entry name" value="AGC_KINASE_CTER"/>
    <property type="match status" value="1"/>
</dbReference>
<feature type="compositionally biased region" description="Basic and acidic residues" evidence="11">
    <location>
        <begin position="1517"/>
        <end position="1527"/>
    </location>
</feature>
<evidence type="ECO:0000256" key="2">
    <source>
        <dbReference type="ARBA" id="ARBA00022527"/>
    </source>
</evidence>
<dbReference type="PROSITE" id="PS00109">
    <property type="entry name" value="PROTEIN_KINASE_TYR"/>
    <property type="match status" value="1"/>
</dbReference>
<dbReference type="Proteomes" id="UP000030693">
    <property type="component" value="Unassembled WGS sequence"/>
</dbReference>
<dbReference type="PROSITE" id="PS50011">
    <property type="entry name" value="PROTEIN_KINASE_DOM"/>
    <property type="match status" value="1"/>
</dbReference>
<dbReference type="Gene3D" id="1.20.1270.60">
    <property type="entry name" value="Arfaptin homology (AH) domain/BAR domain"/>
    <property type="match status" value="1"/>
</dbReference>
<evidence type="ECO:0000256" key="7">
    <source>
        <dbReference type="ARBA" id="ARBA00022840"/>
    </source>
</evidence>
<dbReference type="Gene3D" id="1.10.510.10">
    <property type="entry name" value="Transferase(Phosphotransferase) domain 1"/>
    <property type="match status" value="1"/>
</dbReference>
<feature type="compositionally biased region" description="Low complexity" evidence="11">
    <location>
        <begin position="80"/>
        <end position="89"/>
    </location>
</feature>
<dbReference type="eggNOG" id="KOG0612">
    <property type="taxonomic scope" value="Eukaryota"/>
</dbReference>
<feature type="domain" description="Protein kinase" evidence="12">
    <location>
        <begin position="147"/>
        <end position="482"/>
    </location>
</feature>
<dbReference type="SMART" id="SM00133">
    <property type="entry name" value="S_TK_X"/>
    <property type="match status" value="1"/>
</dbReference>
<protein>
    <recommendedName>
        <fullName evidence="1">non-specific serine/threonine protein kinase</fullName>
        <ecNumber evidence="1">2.7.11.1</ecNumber>
    </recommendedName>
</protein>
<feature type="compositionally biased region" description="Low complexity" evidence="11">
    <location>
        <begin position="1215"/>
        <end position="1230"/>
    </location>
</feature>
<dbReference type="GO" id="GO:0005737">
    <property type="term" value="C:cytoplasm"/>
    <property type="evidence" value="ECO:0007669"/>
    <property type="project" value="TreeGrafter"/>
</dbReference>
<dbReference type="InterPro" id="IPR027267">
    <property type="entry name" value="AH/BAR_dom_sf"/>
</dbReference>
<keyword evidence="15" id="KW-1185">Reference proteome</keyword>
<feature type="region of interest" description="Disordered" evidence="11">
    <location>
        <begin position="540"/>
        <end position="590"/>
    </location>
</feature>
<keyword evidence="2" id="KW-0723">Serine/threonine-protein kinase</keyword>
<feature type="region of interest" description="Disordered" evidence="11">
    <location>
        <begin position="1212"/>
        <end position="1546"/>
    </location>
</feature>
<feature type="coiled-coil region" evidence="10">
    <location>
        <begin position="670"/>
        <end position="697"/>
    </location>
</feature>
<dbReference type="PANTHER" id="PTHR22988:SF71">
    <property type="entry name" value="CITRON RHO-INTERACTING KINASE"/>
    <property type="match status" value="1"/>
</dbReference>
<feature type="compositionally biased region" description="Low complexity" evidence="11">
    <location>
        <begin position="1268"/>
        <end position="1299"/>
    </location>
</feature>
<dbReference type="InterPro" id="IPR020635">
    <property type="entry name" value="Tyr_kinase_cat_dom"/>
</dbReference>
<evidence type="ECO:0000259" key="13">
    <source>
        <dbReference type="PROSITE" id="PS51285"/>
    </source>
</evidence>
<dbReference type="SUPFAM" id="SSF56112">
    <property type="entry name" value="Protein kinase-like (PK-like)"/>
    <property type="match status" value="1"/>
</dbReference>
<reference evidence="14" key="1">
    <citation type="submission" date="2013-04" db="EMBL/GenBank/DDBJ databases">
        <title>The Genome Sequence of Fonticula alba ATCC 38817.</title>
        <authorList>
            <consortium name="The Broad Institute Genomics Platform"/>
            <person name="Russ C."/>
            <person name="Cuomo C."/>
            <person name="Burger G."/>
            <person name="Gray M.W."/>
            <person name="Holland P.W.H."/>
            <person name="King N."/>
            <person name="Lang F.B.F."/>
            <person name="Roger A.J."/>
            <person name="Ruiz-Trillo I."/>
            <person name="Brown M."/>
            <person name="Walker B."/>
            <person name="Young S."/>
            <person name="Zeng Q."/>
            <person name="Gargeya S."/>
            <person name="Fitzgerald M."/>
            <person name="Haas B."/>
            <person name="Abouelleil A."/>
            <person name="Allen A.W."/>
            <person name="Alvarado L."/>
            <person name="Arachchi H.M."/>
            <person name="Berlin A.M."/>
            <person name="Chapman S.B."/>
            <person name="Gainer-Dewar J."/>
            <person name="Goldberg J."/>
            <person name="Griggs A."/>
            <person name="Gujja S."/>
            <person name="Hansen M."/>
            <person name="Howarth C."/>
            <person name="Imamovic A."/>
            <person name="Ireland A."/>
            <person name="Larimer J."/>
            <person name="McCowan C."/>
            <person name="Murphy C."/>
            <person name="Pearson M."/>
            <person name="Poon T.W."/>
            <person name="Priest M."/>
            <person name="Roberts A."/>
            <person name="Saif S."/>
            <person name="Shea T."/>
            <person name="Sisk P."/>
            <person name="Sykes S."/>
            <person name="Wortman J."/>
            <person name="Nusbaum C."/>
            <person name="Birren B."/>
        </authorList>
    </citation>
    <scope>NUCLEOTIDE SEQUENCE [LARGE SCALE GENOMIC DNA]</scope>
    <source>
        <strain evidence="14">ATCC 38817</strain>
    </source>
</reference>
<dbReference type="GeneID" id="20524779"/>